<comment type="subcellular location">
    <subcellularLocation>
        <location evidence="1">Cell membrane</location>
        <topology evidence="1">Multi-pass membrane protein</topology>
    </subcellularLocation>
</comment>
<feature type="transmembrane region" description="Helical" evidence="8">
    <location>
        <begin position="330"/>
        <end position="346"/>
    </location>
</feature>
<dbReference type="InterPro" id="IPR051085">
    <property type="entry name" value="MB_O-acyltransferase"/>
</dbReference>
<gene>
    <name evidence="9" type="ORF">UABAM_03080</name>
</gene>
<feature type="transmembrane region" description="Helical" evidence="8">
    <location>
        <begin position="223"/>
        <end position="244"/>
    </location>
</feature>
<protein>
    <submittedName>
        <fullName evidence="9">Alginate O-acetyltransferase</fullName>
    </submittedName>
</protein>
<dbReference type="GO" id="GO:0005886">
    <property type="term" value="C:plasma membrane"/>
    <property type="evidence" value="ECO:0007669"/>
    <property type="project" value="UniProtKB-SubCell"/>
</dbReference>
<feature type="transmembrane region" description="Helical" evidence="8">
    <location>
        <begin position="29"/>
        <end position="53"/>
    </location>
</feature>
<keyword evidence="7 9" id="KW-0808">Transferase</keyword>
<evidence type="ECO:0000256" key="7">
    <source>
        <dbReference type="PIRNR" id="PIRNR016636"/>
    </source>
</evidence>
<evidence type="ECO:0000256" key="1">
    <source>
        <dbReference type="ARBA" id="ARBA00004651"/>
    </source>
</evidence>
<dbReference type="KEGG" id="uam:UABAM_03080"/>
<keyword evidence="5 8" id="KW-1133">Transmembrane helix</keyword>
<keyword evidence="4 8" id="KW-0812">Transmembrane</keyword>
<organism evidence="9 10">
    <name type="scientific">Uabimicrobium amorphum</name>
    <dbReference type="NCBI Taxonomy" id="2596890"/>
    <lineage>
        <taxon>Bacteria</taxon>
        <taxon>Pseudomonadati</taxon>
        <taxon>Planctomycetota</taxon>
        <taxon>Candidatus Uabimicrobiia</taxon>
        <taxon>Candidatus Uabimicrobiales</taxon>
        <taxon>Candidatus Uabimicrobiaceae</taxon>
        <taxon>Candidatus Uabimicrobium</taxon>
    </lineage>
</organism>
<proteinExistence type="inferred from homology"/>
<name>A0A5S9IMR5_UABAM</name>
<dbReference type="InterPro" id="IPR024194">
    <property type="entry name" value="Ac/AlaTfrase_AlgI/DltB"/>
</dbReference>
<evidence type="ECO:0000313" key="9">
    <source>
        <dbReference type="EMBL" id="BBM84719.1"/>
    </source>
</evidence>
<evidence type="ECO:0000256" key="5">
    <source>
        <dbReference type="ARBA" id="ARBA00022989"/>
    </source>
</evidence>
<evidence type="ECO:0000256" key="4">
    <source>
        <dbReference type="ARBA" id="ARBA00022692"/>
    </source>
</evidence>
<dbReference type="PANTHER" id="PTHR13285:SF18">
    <property type="entry name" value="PROTEIN-CYSTEINE N-PALMITOYLTRANSFERASE RASP"/>
    <property type="match status" value="1"/>
</dbReference>
<accession>A0A5S9IMR5</accession>
<dbReference type="GO" id="GO:0016746">
    <property type="term" value="F:acyltransferase activity"/>
    <property type="evidence" value="ECO:0007669"/>
    <property type="project" value="UniProtKB-KW"/>
</dbReference>
<reference evidence="9 10" key="1">
    <citation type="submission" date="2019-08" db="EMBL/GenBank/DDBJ databases">
        <title>Complete genome sequence of Candidatus Uab amorphum.</title>
        <authorList>
            <person name="Shiratori T."/>
            <person name="Suzuki S."/>
            <person name="Kakizawa Y."/>
            <person name="Ishida K."/>
        </authorList>
    </citation>
    <scope>NUCLEOTIDE SEQUENCE [LARGE SCALE GENOMIC DNA]</scope>
    <source>
        <strain evidence="9 10">SRT547</strain>
    </source>
</reference>
<keyword evidence="3 7" id="KW-1003">Cell membrane</keyword>
<dbReference type="InterPro" id="IPR004299">
    <property type="entry name" value="MBOAT_fam"/>
</dbReference>
<comment type="similarity">
    <text evidence="2 7">Belongs to the membrane-bound acyltransferase family.</text>
</comment>
<dbReference type="AlphaFoldDB" id="A0A5S9IMR5"/>
<feature type="transmembrane region" description="Helical" evidence="8">
    <location>
        <begin position="398"/>
        <end position="421"/>
    </location>
</feature>
<evidence type="ECO:0000256" key="6">
    <source>
        <dbReference type="ARBA" id="ARBA00023136"/>
    </source>
</evidence>
<feature type="transmembrane region" description="Helical" evidence="8">
    <location>
        <begin position="428"/>
        <end position="446"/>
    </location>
</feature>
<evidence type="ECO:0000256" key="3">
    <source>
        <dbReference type="ARBA" id="ARBA00022475"/>
    </source>
</evidence>
<feature type="transmembrane region" description="Helical" evidence="8">
    <location>
        <begin position="306"/>
        <end position="324"/>
    </location>
</feature>
<evidence type="ECO:0000256" key="2">
    <source>
        <dbReference type="ARBA" id="ARBA00010323"/>
    </source>
</evidence>
<feature type="transmembrane region" description="Helical" evidence="8">
    <location>
        <begin position="186"/>
        <end position="203"/>
    </location>
</feature>
<dbReference type="GO" id="GO:0042121">
    <property type="term" value="P:alginic acid biosynthetic process"/>
    <property type="evidence" value="ECO:0007669"/>
    <property type="project" value="InterPro"/>
</dbReference>
<feature type="transmembrane region" description="Helical" evidence="8">
    <location>
        <begin position="117"/>
        <end position="135"/>
    </location>
</feature>
<evidence type="ECO:0000313" key="10">
    <source>
        <dbReference type="Proteomes" id="UP000326354"/>
    </source>
</evidence>
<dbReference type="Pfam" id="PF03062">
    <property type="entry name" value="MBOAT"/>
    <property type="match status" value="1"/>
</dbReference>
<feature type="transmembrane region" description="Helical" evidence="8">
    <location>
        <begin position="147"/>
        <end position="166"/>
    </location>
</feature>
<feature type="transmembrane region" description="Helical" evidence="8">
    <location>
        <begin position="358"/>
        <end position="378"/>
    </location>
</feature>
<dbReference type="PANTHER" id="PTHR13285">
    <property type="entry name" value="ACYLTRANSFERASE"/>
    <property type="match status" value="1"/>
</dbReference>
<dbReference type="PIRSF" id="PIRSF016636">
    <property type="entry name" value="AlgI_DltB"/>
    <property type="match status" value="1"/>
</dbReference>
<dbReference type="RefSeq" id="WP_151968853.1">
    <property type="nucleotide sequence ID" value="NZ_AP019860.1"/>
</dbReference>
<keyword evidence="7" id="KW-0012">Acyltransferase</keyword>
<dbReference type="OrthoDB" id="9805788at2"/>
<feature type="transmembrane region" description="Helical" evidence="8">
    <location>
        <begin position="6"/>
        <end position="22"/>
    </location>
</feature>
<evidence type="ECO:0000256" key="8">
    <source>
        <dbReference type="SAM" id="Phobius"/>
    </source>
</evidence>
<feature type="transmembrane region" description="Helical" evidence="8">
    <location>
        <begin position="73"/>
        <end position="96"/>
    </location>
</feature>
<dbReference type="InterPro" id="IPR028362">
    <property type="entry name" value="AlgI"/>
</dbReference>
<dbReference type="Proteomes" id="UP000326354">
    <property type="component" value="Chromosome"/>
</dbReference>
<dbReference type="PIRSF" id="PIRSF500217">
    <property type="entry name" value="AlgI"/>
    <property type="match status" value="1"/>
</dbReference>
<keyword evidence="10" id="KW-1185">Reference proteome</keyword>
<dbReference type="EMBL" id="AP019860">
    <property type="protein sequence ID" value="BBM84719.1"/>
    <property type="molecule type" value="Genomic_DNA"/>
</dbReference>
<keyword evidence="6 7" id="KW-0472">Membrane</keyword>
<sequence>MIFTSLDFVIFFIVVLYCYWRLCRRWQNIFIVIASYFFYGYVHPAFCILLFTSTVSDYYLALAIEYRSHQKKLFLTCSIAVNLGILFFFKYFNFFVDNISAVLAMLGWNIGETTLRVFLPVGISFYTFQTLSYTIDVYRQKLQPTHSIIDFALYVCFFPQLVAGPIERAIRLLPQISKARMINITIVRYAIVLIVWGFCKKLVIADNVAVYVNQIFLLKDPSLVMLIVGSFAFSIQILADFSAYTDIARGCSYLLGFELMENFKRPYVAISPSDFWRRWHISLSSWIRDYLYIPLGGSKITHTGKFFAVVMITMILSGLWHGAAWTYVTWGAYHGLLVFIYHQFGIKGNWQVAGVKKIVAWALMYSFTLFGWLLFRAPSITWLTSVFVDLSWFDHTQFVAAVTIFLSVLLYTLPYACYFLLQFVKEDSLSYPLFLGIALCLIFVLGNESGQDFIYFRF</sequence>